<protein>
    <submittedName>
        <fullName evidence="1">Uncharacterized protein</fullName>
    </submittedName>
</protein>
<dbReference type="EMBL" id="FQUG01000007">
    <property type="protein sequence ID" value="SHF10042.1"/>
    <property type="molecule type" value="Genomic_DNA"/>
</dbReference>
<dbReference type="AlphaFoldDB" id="A0A1M4YWZ8"/>
<reference evidence="1 2" key="1">
    <citation type="submission" date="2016-11" db="EMBL/GenBank/DDBJ databases">
        <authorList>
            <person name="Jaros S."/>
            <person name="Januszkiewicz K."/>
            <person name="Wedrychowicz H."/>
        </authorList>
    </citation>
    <scope>NUCLEOTIDE SEQUENCE [LARGE SCALE GENOMIC DNA]</scope>
    <source>
        <strain evidence="1 2">DSM 10502</strain>
    </source>
</reference>
<gene>
    <name evidence="1" type="ORF">SAMN02745190_01831</name>
</gene>
<dbReference type="STRING" id="1123243.SAMN02745190_01831"/>
<evidence type="ECO:0000313" key="1">
    <source>
        <dbReference type="EMBL" id="SHF10042.1"/>
    </source>
</evidence>
<evidence type="ECO:0000313" key="2">
    <source>
        <dbReference type="Proteomes" id="UP000184404"/>
    </source>
</evidence>
<organism evidence="1 2">
    <name type="scientific">Schwartzia succinivorans DSM 10502</name>
    <dbReference type="NCBI Taxonomy" id="1123243"/>
    <lineage>
        <taxon>Bacteria</taxon>
        <taxon>Bacillati</taxon>
        <taxon>Bacillota</taxon>
        <taxon>Negativicutes</taxon>
        <taxon>Selenomonadales</taxon>
        <taxon>Selenomonadaceae</taxon>
        <taxon>Schwartzia</taxon>
    </lineage>
</organism>
<sequence>MSFDTKEDLQKVCESIIGYQKGLEEIEKYIGRLNRYMVELKENVAQEKAADVFREYGDQIEEMMEQTSRLVELFRAVQDGEDGLAERTKVLGRFRYAVRNFEDRMKEFNHRVDSLTQKLYNKDFANAVKAMNAIAEETKQSATYEYRHITEHDYDILMHEYNIALKGCKQKNAVNQLLSGVQKALCETQLKRGEHESLQRLIEKMVHSDSKSLKRFLSEVQEKKSH</sequence>
<name>A0A1M4YWZ8_9FIRM</name>
<dbReference type="OrthoDB" id="9943351at2"/>
<accession>A0A1M4YWZ8</accession>
<keyword evidence="2" id="KW-1185">Reference proteome</keyword>
<dbReference type="Proteomes" id="UP000184404">
    <property type="component" value="Unassembled WGS sequence"/>
</dbReference>
<dbReference type="RefSeq" id="WP_072935922.1">
    <property type="nucleotide sequence ID" value="NZ_FQUG01000007.1"/>
</dbReference>
<proteinExistence type="predicted"/>